<dbReference type="EMBL" id="BMDD01000002">
    <property type="protein sequence ID" value="GGH77752.1"/>
    <property type="molecule type" value="Genomic_DNA"/>
</dbReference>
<keyword evidence="4" id="KW-1185">Reference proteome</keyword>
<dbReference type="CDD" id="cd01949">
    <property type="entry name" value="GGDEF"/>
    <property type="match status" value="1"/>
</dbReference>
<dbReference type="InterPro" id="IPR050706">
    <property type="entry name" value="Cyclic-di-GMP_PDE-like"/>
</dbReference>
<dbReference type="InterPro" id="IPR029016">
    <property type="entry name" value="GAF-like_dom_sf"/>
</dbReference>
<dbReference type="Gene3D" id="3.20.20.450">
    <property type="entry name" value="EAL domain"/>
    <property type="match status" value="1"/>
</dbReference>
<evidence type="ECO:0000313" key="4">
    <source>
        <dbReference type="Proteomes" id="UP000605427"/>
    </source>
</evidence>
<dbReference type="SUPFAM" id="SSF55073">
    <property type="entry name" value="Nucleotide cyclase"/>
    <property type="match status" value="1"/>
</dbReference>
<dbReference type="NCBIfam" id="TIGR00254">
    <property type="entry name" value="GGDEF"/>
    <property type="match status" value="1"/>
</dbReference>
<organism evidence="3 4">
    <name type="scientific">Saccharibacillus endophyticus</name>
    <dbReference type="NCBI Taxonomy" id="2060666"/>
    <lineage>
        <taxon>Bacteria</taxon>
        <taxon>Bacillati</taxon>
        <taxon>Bacillota</taxon>
        <taxon>Bacilli</taxon>
        <taxon>Bacillales</taxon>
        <taxon>Paenibacillaceae</taxon>
        <taxon>Saccharibacillus</taxon>
    </lineage>
</organism>
<dbReference type="Pfam" id="PF01590">
    <property type="entry name" value="GAF"/>
    <property type="match status" value="1"/>
</dbReference>
<dbReference type="SMART" id="SM00052">
    <property type="entry name" value="EAL"/>
    <property type="match status" value="1"/>
</dbReference>
<dbReference type="SUPFAM" id="SSF55781">
    <property type="entry name" value="GAF domain-like"/>
    <property type="match status" value="1"/>
</dbReference>
<dbReference type="Pfam" id="PF00990">
    <property type="entry name" value="GGDEF"/>
    <property type="match status" value="1"/>
</dbReference>
<sequence>MKPMKEQREDLIRVTSKTLFSLLHSVIDANTFFMAYNNGRQNTILSVSNRDEELVQEGSVLPYSISYCSLVGDEDGPVLIKDTTCSPLTREMPVTLDIGKASFLGVPIRLKNGDLYGTICSLDRYHAFTDEDAERLLHVASVVSGLIQLEETTYFDDLTGFLRYSALESLYERELADLPTAVIFMDLDNFKEVNDGYGHTTGDRVLQSLAKSIRKAADDDWLLCRYGGDEFVIVLPTDDAQRVQEAVDRLVSEFREEELPLADEEEPPTLSIGVCLEADSLREYIERADTAMYRIKKGGKAGVSIFRIEDQQAELDMRQALQGGELEMHFQPIVEGEYGNALAYEALLRWNHPTRGSVSPVEAIEAAEKAGLIEQVDLWVLREACMAQHVLRPAQRIHVNITVKSLRDPYFVEQAMNVFLETGCSPNKIEIELNETTQRLDASHILPQLLRLRELGVTFSLDDLGSPSSSGIGLLQELPVSTLKIDRILSQNAQSNRISRAMIRGVVAMAKELDLSVIAEGVETDEQYRLLLTLGCVHMQGYYFSRPKPLGRLRSESVRMKHAACAR</sequence>
<dbReference type="Pfam" id="PF00563">
    <property type="entry name" value="EAL"/>
    <property type="match status" value="1"/>
</dbReference>
<gene>
    <name evidence="3" type="ORF">GCM10007362_21980</name>
</gene>
<evidence type="ECO:0000313" key="3">
    <source>
        <dbReference type="EMBL" id="GGH77752.1"/>
    </source>
</evidence>
<evidence type="ECO:0000259" key="1">
    <source>
        <dbReference type="PROSITE" id="PS50883"/>
    </source>
</evidence>
<dbReference type="InterPro" id="IPR043128">
    <property type="entry name" value="Rev_trsase/Diguanyl_cyclase"/>
</dbReference>
<dbReference type="InterPro" id="IPR035919">
    <property type="entry name" value="EAL_sf"/>
</dbReference>
<dbReference type="Proteomes" id="UP000605427">
    <property type="component" value="Unassembled WGS sequence"/>
</dbReference>
<dbReference type="InterPro" id="IPR000160">
    <property type="entry name" value="GGDEF_dom"/>
</dbReference>
<comment type="caution">
    <text evidence="3">The sequence shown here is derived from an EMBL/GenBank/DDBJ whole genome shotgun (WGS) entry which is preliminary data.</text>
</comment>
<dbReference type="SMART" id="SM00267">
    <property type="entry name" value="GGDEF"/>
    <property type="match status" value="1"/>
</dbReference>
<name>A0ABQ1ZV79_9BACL</name>
<dbReference type="PANTHER" id="PTHR33121:SF70">
    <property type="entry name" value="SIGNALING PROTEIN YKOW"/>
    <property type="match status" value="1"/>
</dbReference>
<dbReference type="PANTHER" id="PTHR33121">
    <property type="entry name" value="CYCLIC DI-GMP PHOSPHODIESTERASE PDEF"/>
    <property type="match status" value="1"/>
</dbReference>
<dbReference type="Gene3D" id="3.30.450.40">
    <property type="match status" value="1"/>
</dbReference>
<protein>
    <submittedName>
        <fullName evidence="3">Uncharacterized protein</fullName>
    </submittedName>
</protein>
<dbReference type="RefSeq" id="WP_172247450.1">
    <property type="nucleotide sequence ID" value="NZ_BMDD01000002.1"/>
</dbReference>
<dbReference type="InterPro" id="IPR001633">
    <property type="entry name" value="EAL_dom"/>
</dbReference>
<feature type="domain" description="GGDEF" evidence="2">
    <location>
        <begin position="178"/>
        <end position="308"/>
    </location>
</feature>
<dbReference type="SUPFAM" id="SSF141868">
    <property type="entry name" value="EAL domain-like"/>
    <property type="match status" value="1"/>
</dbReference>
<dbReference type="CDD" id="cd01948">
    <property type="entry name" value="EAL"/>
    <property type="match status" value="1"/>
</dbReference>
<feature type="domain" description="EAL" evidence="1">
    <location>
        <begin position="310"/>
        <end position="561"/>
    </location>
</feature>
<evidence type="ECO:0000259" key="2">
    <source>
        <dbReference type="PROSITE" id="PS50887"/>
    </source>
</evidence>
<proteinExistence type="predicted"/>
<dbReference type="Gene3D" id="3.30.70.270">
    <property type="match status" value="1"/>
</dbReference>
<dbReference type="InterPro" id="IPR029787">
    <property type="entry name" value="Nucleotide_cyclase"/>
</dbReference>
<reference evidence="4" key="1">
    <citation type="journal article" date="2019" name="Int. J. Syst. Evol. Microbiol.">
        <title>The Global Catalogue of Microorganisms (GCM) 10K type strain sequencing project: providing services to taxonomists for standard genome sequencing and annotation.</title>
        <authorList>
            <consortium name="The Broad Institute Genomics Platform"/>
            <consortium name="The Broad Institute Genome Sequencing Center for Infectious Disease"/>
            <person name="Wu L."/>
            <person name="Ma J."/>
        </authorList>
    </citation>
    <scope>NUCLEOTIDE SEQUENCE [LARGE SCALE GENOMIC DNA]</scope>
    <source>
        <strain evidence="4">CCM 8702</strain>
    </source>
</reference>
<dbReference type="InterPro" id="IPR003018">
    <property type="entry name" value="GAF"/>
</dbReference>
<accession>A0ABQ1ZV79</accession>
<dbReference type="PROSITE" id="PS50883">
    <property type="entry name" value="EAL"/>
    <property type="match status" value="1"/>
</dbReference>
<dbReference type="PROSITE" id="PS50887">
    <property type="entry name" value="GGDEF"/>
    <property type="match status" value="1"/>
</dbReference>